<organism evidence="3">
    <name type="scientific">Notodromas monacha</name>
    <dbReference type="NCBI Taxonomy" id="399045"/>
    <lineage>
        <taxon>Eukaryota</taxon>
        <taxon>Metazoa</taxon>
        <taxon>Ecdysozoa</taxon>
        <taxon>Arthropoda</taxon>
        <taxon>Crustacea</taxon>
        <taxon>Oligostraca</taxon>
        <taxon>Ostracoda</taxon>
        <taxon>Podocopa</taxon>
        <taxon>Podocopida</taxon>
        <taxon>Cypridocopina</taxon>
        <taxon>Cypridoidea</taxon>
        <taxon>Cyprididae</taxon>
        <taxon>Notodromas</taxon>
    </lineage>
</organism>
<reference evidence="3" key="1">
    <citation type="submission" date="2020-11" db="EMBL/GenBank/DDBJ databases">
        <authorList>
            <person name="Tran Van P."/>
        </authorList>
    </citation>
    <scope>NUCLEOTIDE SEQUENCE</scope>
</reference>
<dbReference type="PROSITE" id="PS50206">
    <property type="entry name" value="RHODANESE_3"/>
    <property type="match status" value="1"/>
</dbReference>
<dbReference type="Pfam" id="PF00581">
    <property type="entry name" value="Rhodanese"/>
    <property type="match status" value="1"/>
</dbReference>
<sequence>MAFSWAVLASCFGQSKASVVQNSTNKTPQQAYHEGAVLIDVRTPEEFALGHMSGSINIPLQIIDQNIAEIRIMKKPVVLVCRSGRRSAQAQSILLEQGLTE</sequence>
<dbReference type="Proteomes" id="UP000678499">
    <property type="component" value="Unassembled WGS sequence"/>
</dbReference>
<dbReference type="InterPro" id="IPR050229">
    <property type="entry name" value="GlpE_sulfurtransferase"/>
</dbReference>
<dbReference type="InterPro" id="IPR001763">
    <property type="entry name" value="Rhodanese-like_dom"/>
</dbReference>
<dbReference type="Gene3D" id="3.40.250.10">
    <property type="entry name" value="Rhodanese-like domain"/>
    <property type="match status" value="1"/>
</dbReference>
<dbReference type="PANTHER" id="PTHR43031">
    <property type="entry name" value="FAD-DEPENDENT OXIDOREDUCTASE"/>
    <property type="match status" value="1"/>
</dbReference>
<feature type="signal peptide" evidence="1">
    <location>
        <begin position="1"/>
        <end position="17"/>
    </location>
</feature>
<dbReference type="AlphaFoldDB" id="A0A7R9C4Z1"/>
<evidence type="ECO:0000259" key="2">
    <source>
        <dbReference type="PROSITE" id="PS50206"/>
    </source>
</evidence>
<dbReference type="PANTHER" id="PTHR43031:SF1">
    <property type="entry name" value="PYRIDINE NUCLEOTIDE-DISULPHIDE OXIDOREDUCTASE"/>
    <property type="match status" value="1"/>
</dbReference>
<dbReference type="SUPFAM" id="SSF52821">
    <property type="entry name" value="Rhodanese/Cell cycle control phosphatase"/>
    <property type="match status" value="1"/>
</dbReference>
<proteinExistence type="predicted"/>
<evidence type="ECO:0000256" key="1">
    <source>
        <dbReference type="SAM" id="SignalP"/>
    </source>
</evidence>
<accession>A0A7R9C4Z1</accession>
<keyword evidence="4" id="KW-1185">Reference proteome</keyword>
<evidence type="ECO:0000313" key="4">
    <source>
        <dbReference type="Proteomes" id="UP000678499"/>
    </source>
</evidence>
<evidence type="ECO:0000313" key="3">
    <source>
        <dbReference type="EMBL" id="CAD7286105.1"/>
    </source>
</evidence>
<dbReference type="EMBL" id="CAJPEX010046758">
    <property type="protein sequence ID" value="CAG0926257.1"/>
    <property type="molecule type" value="Genomic_DNA"/>
</dbReference>
<keyword evidence="1" id="KW-0732">Signal</keyword>
<dbReference type="OrthoDB" id="566238at2759"/>
<gene>
    <name evidence="3" type="ORF">NMOB1V02_LOCUS13707</name>
</gene>
<name>A0A7R9C4Z1_9CRUS</name>
<feature type="domain" description="Rhodanese" evidence="2">
    <location>
        <begin position="32"/>
        <end position="101"/>
    </location>
</feature>
<dbReference type="SMART" id="SM00450">
    <property type="entry name" value="RHOD"/>
    <property type="match status" value="1"/>
</dbReference>
<protein>
    <recommendedName>
        <fullName evidence="2">Rhodanese domain-containing protein</fullName>
    </recommendedName>
</protein>
<dbReference type="EMBL" id="OA928795">
    <property type="protein sequence ID" value="CAD7286105.1"/>
    <property type="molecule type" value="Genomic_DNA"/>
</dbReference>
<dbReference type="CDD" id="cd00158">
    <property type="entry name" value="RHOD"/>
    <property type="match status" value="1"/>
</dbReference>
<feature type="non-terminal residue" evidence="3">
    <location>
        <position position="101"/>
    </location>
</feature>
<feature type="chain" id="PRO_5036210479" description="Rhodanese domain-containing protein" evidence="1">
    <location>
        <begin position="18"/>
        <end position="101"/>
    </location>
</feature>
<dbReference type="InterPro" id="IPR036873">
    <property type="entry name" value="Rhodanese-like_dom_sf"/>
</dbReference>